<name>A0A084B6I2_STACB</name>
<dbReference type="Gene3D" id="3.40.50.150">
    <property type="entry name" value="Vaccinia Virus protein VP39"/>
    <property type="match status" value="1"/>
</dbReference>
<accession>A0A084B6I2</accession>
<evidence type="ECO:0000313" key="3">
    <source>
        <dbReference type="EMBL" id="KEY73161.1"/>
    </source>
</evidence>
<dbReference type="EMBL" id="KL647898">
    <property type="protein sequence ID" value="KEY73161.1"/>
    <property type="molecule type" value="Genomic_DNA"/>
</dbReference>
<proteinExistence type="predicted"/>
<dbReference type="InterPro" id="IPR050444">
    <property type="entry name" value="Polyketide_Synthase"/>
</dbReference>
<gene>
    <name evidence="3" type="ORF">S7711_04127</name>
</gene>
<dbReference type="InterPro" id="IPR029063">
    <property type="entry name" value="SAM-dependent_MTases_sf"/>
</dbReference>
<dbReference type="OrthoDB" id="5414098at2759"/>
<dbReference type="GO" id="GO:0016740">
    <property type="term" value="F:transferase activity"/>
    <property type="evidence" value="ECO:0007669"/>
    <property type="project" value="UniProtKB-KW"/>
</dbReference>
<dbReference type="Pfam" id="PF08242">
    <property type="entry name" value="Methyltransf_12"/>
    <property type="match status" value="1"/>
</dbReference>
<dbReference type="AlphaFoldDB" id="A0A084B6I2"/>
<dbReference type="SUPFAM" id="SSF53335">
    <property type="entry name" value="S-adenosyl-L-methionine-dependent methyltransferases"/>
    <property type="match status" value="1"/>
</dbReference>
<evidence type="ECO:0000313" key="4">
    <source>
        <dbReference type="Proteomes" id="UP000028045"/>
    </source>
</evidence>
<dbReference type="Proteomes" id="UP000028045">
    <property type="component" value="Unassembled WGS sequence"/>
</dbReference>
<dbReference type="CDD" id="cd02440">
    <property type="entry name" value="AdoMet_MTases"/>
    <property type="match status" value="1"/>
</dbReference>
<evidence type="ECO:0000259" key="2">
    <source>
        <dbReference type="Pfam" id="PF08242"/>
    </source>
</evidence>
<reference evidence="3 4" key="1">
    <citation type="journal article" date="2014" name="BMC Genomics">
        <title>Comparative genome sequencing reveals chemotype-specific gene clusters in the toxigenic black mold Stachybotrys.</title>
        <authorList>
            <person name="Semeiks J."/>
            <person name="Borek D."/>
            <person name="Otwinowski Z."/>
            <person name="Grishin N.V."/>
        </authorList>
    </citation>
    <scope>NUCLEOTIDE SEQUENCE [LARGE SCALE GENOMIC DNA]</scope>
    <source>
        <strain evidence="4">CBS 109288 / IBT 7711</strain>
    </source>
</reference>
<dbReference type="PANTHER" id="PTHR45681:SF6">
    <property type="entry name" value="POLYKETIDE SYNTHASE 37"/>
    <property type="match status" value="1"/>
</dbReference>
<evidence type="ECO:0000256" key="1">
    <source>
        <dbReference type="ARBA" id="ARBA00022679"/>
    </source>
</evidence>
<dbReference type="HOGENOM" id="CLU_767631_0_0_1"/>
<keyword evidence="4" id="KW-1185">Reference proteome</keyword>
<sequence>MSIERATELVQVPWDASGSKVVANELLKPTRTSTDDEQLLERAYVLLASEALDKLQSVTDVPPHIKLYIKLLSDDYEQYSKPGFKLVPDSHELVALSSEERQKIIAEIREQTKTTPLFPAVEAAWRVSSNIVDIVEGRVDFLQLLLPDFLLPRFHEWANDRTELGPFFAALSKNRPDLKVLEIGSGFGGTTTRAINGFKSESGKGYSTYTWTDINPFFLKTAEQRFAATENIDFRPLDIGKNPTEQGFENGTYDLILASNVLHAVPNITETLEYTRSLLKPDGVLFLQEMCPPGRYLDFIVALHPVWWIGVEDSRPNGARISVEEWESRLLKAGFTGLDTLVLDNQPPWYYNANIITRPAN</sequence>
<dbReference type="InterPro" id="IPR013217">
    <property type="entry name" value="Methyltransf_12"/>
</dbReference>
<protein>
    <recommendedName>
        <fullName evidence="2">Methyltransferase type 12 domain-containing protein</fullName>
    </recommendedName>
</protein>
<keyword evidence="1" id="KW-0808">Transferase</keyword>
<organism evidence="3 4">
    <name type="scientific">Stachybotrys chartarum (strain CBS 109288 / IBT 7711)</name>
    <name type="common">Toxic black mold</name>
    <name type="synonym">Stilbospora chartarum</name>
    <dbReference type="NCBI Taxonomy" id="1280523"/>
    <lineage>
        <taxon>Eukaryota</taxon>
        <taxon>Fungi</taxon>
        <taxon>Dikarya</taxon>
        <taxon>Ascomycota</taxon>
        <taxon>Pezizomycotina</taxon>
        <taxon>Sordariomycetes</taxon>
        <taxon>Hypocreomycetidae</taxon>
        <taxon>Hypocreales</taxon>
        <taxon>Stachybotryaceae</taxon>
        <taxon>Stachybotrys</taxon>
    </lineage>
</organism>
<dbReference type="PANTHER" id="PTHR45681">
    <property type="entry name" value="POLYKETIDE SYNTHASE 44-RELATED"/>
    <property type="match status" value="1"/>
</dbReference>
<feature type="domain" description="Methyltransferase type 12" evidence="2">
    <location>
        <begin position="181"/>
        <end position="285"/>
    </location>
</feature>